<name>A0A1I5F5M8_9CLOT</name>
<evidence type="ECO:0000313" key="3">
    <source>
        <dbReference type="Proteomes" id="UP000181899"/>
    </source>
</evidence>
<protein>
    <submittedName>
        <fullName evidence="2">Uncharacterized protein</fullName>
    </submittedName>
</protein>
<evidence type="ECO:0000256" key="1">
    <source>
        <dbReference type="SAM" id="SignalP"/>
    </source>
</evidence>
<reference evidence="2 3" key="1">
    <citation type="submission" date="2016-10" db="EMBL/GenBank/DDBJ databases">
        <authorList>
            <person name="de Groot N.N."/>
        </authorList>
    </citation>
    <scope>NUCLEOTIDE SEQUENCE [LARGE SCALE GENOMIC DNA]</scope>
    <source>
        <strain evidence="2 3">ML2</strain>
    </source>
</reference>
<keyword evidence="3" id="KW-1185">Reference proteome</keyword>
<feature type="signal peptide" evidence="1">
    <location>
        <begin position="1"/>
        <end position="19"/>
    </location>
</feature>
<dbReference type="Proteomes" id="UP000181899">
    <property type="component" value="Unassembled WGS sequence"/>
</dbReference>
<sequence>MKKYIVLMLSFLINVSSCIQVNALDNENKESGMIRESSETISIPSELLYYGVEKNDLSFQSKSLDEVTSIDDITLLLDKLLIKKFEVASDENQSLSVDELNPIYNELENNGANLLSQNQIEEICNSGYDDIDDGTVTTLAKPTVPPDTSKYDFFSVSSTIIKDGKNYDVFYIYVQPKIFTLGNILIISPDQYYLLSDSTLGSNIANNTLFKIYCQKAIGAVLEKVLKYSSLIPFEVLWPSGNYTGTNVKNSVDYDIYTTLCFIYVSNYQQNTYEKIISTSKSKGSFTFKTSIVNKPTQTNTFDIYTQSLYYSDGYKAAYYFAQGDIVNHYYPVYNMKIQDADENVKRTIYIKIVSDLTLLN</sequence>
<proteinExistence type="predicted"/>
<evidence type="ECO:0000313" key="2">
    <source>
        <dbReference type="EMBL" id="SFO18980.1"/>
    </source>
</evidence>
<dbReference type="RefSeq" id="WP_074913414.1">
    <property type="nucleotide sequence ID" value="NZ_FOVK01000031.1"/>
</dbReference>
<dbReference type="OrthoDB" id="2565333at2"/>
<keyword evidence="1" id="KW-0732">Signal</keyword>
<dbReference type="AlphaFoldDB" id="A0A1I5F5M8"/>
<organism evidence="2 3">
    <name type="scientific">Proteiniclasticum ruminis</name>
    <dbReference type="NCBI Taxonomy" id="398199"/>
    <lineage>
        <taxon>Bacteria</taxon>
        <taxon>Bacillati</taxon>
        <taxon>Bacillota</taxon>
        <taxon>Clostridia</taxon>
        <taxon>Eubacteriales</taxon>
        <taxon>Clostridiaceae</taxon>
        <taxon>Proteiniclasticum</taxon>
    </lineage>
</organism>
<dbReference type="EMBL" id="FOVK01000031">
    <property type="protein sequence ID" value="SFO18980.1"/>
    <property type="molecule type" value="Genomic_DNA"/>
</dbReference>
<feature type="chain" id="PRO_5038643843" evidence="1">
    <location>
        <begin position="20"/>
        <end position="361"/>
    </location>
</feature>
<gene>
    <name evidence="2" type="ORF">SAMN04488695_1312</name>
</gene>
<accession>A0A1I5F5M8</accession>